<evidence type="ECO:0000313" key="4">
    <source>
        <dbReference type="Proteomes" id="UP001177023"/>
    </source>
</evidence>
<accession>A0AA36D3N7</accession>
<feature type="compositionally biased region" description="Pro residues" evidence="1">
    <location>
        <begin position="76"/>
        <end position="94"/>
    </location>
</feature>
<feature type="region of interest" description="Disordered" evidence="1">
    <location>
        <begin position="1"/>
        <end position="122"/>
    </location>
</feature>
<feature type="compositionally biased region" description="Polar residues" evidence="1">
    <location>
        <begin position="313"/>
        <end position="322"/>
    </location>
</feature>
<organism evidence="3 4">
    <name type="scientific">Mesorhabditis spiculigera</name>
    <dbReference type="NCBI Taxonomy" id="96644"/>
    <lineage>
        <taxon>Eukaryota</taxon>
        <taxon>Metazoa</taxon>
        <taxon>Ecdysozoa</taxon>
        <taxon>Nematoda</taxon>
        <taxon>Chromadorea</taxon>
        <taxon>Rhabditida</taxon>
        <taxon>Rhabditina</taxon>
        <taxon>Rhabditomorpha</taxon>
        <taxon>Rhabditoidea</taxon>
        <taxon>Rhabditidae</taxon>
        <taxon>Mesorhabditinae</taxon>
        <taxon>Mesorhabditis</taxon>
    </lineage>
</organism>
<dbReference type="EMBL" id="CATQJA010002655">
    <property type="protein sequence ID" value="CAJ0579173.1"/>
    <property type="molecule type" value="Genomic_DNA"/>
</dbReference>
<name>A0AA36D3N7_9BILA</name>
<dbReference type="SUPFAM" id="SSF48350">
    <property type="entry name" value="GTPase activation domain, GAP"/>
    <property type="match status" value="1"/>
</dbReference>
<sequence length="1053" mass="118690">MNENESPSELDYPIPLERPVPKPRKKLPPRTSDDSDSSTSTLIAPTPPPRPPPPRPRAREAPKLFPRSPHYIPDPNKMPSPTPQLPPRPPPPAIMRPTLPSMDDPNHALPYPLTDRLPVAPNGPPEIGWFQIPTGPLEAPPPPQTSQDPMQPLPTIPQGAAFREPVPMKSAEFGSESFVPDRPALPNYFDPPQPQVITPPDPVVQQPTPSDLELLGQFSMFHTEYVDAASEIIDVVENPIYLKLSEFRPRRYCDDDTIYATIKKRPDNLPNLLYVGFGPEQIQKTMDRSPLPASPVARPNSISLQDTTRQESVESSGEKTPTPSKPPRTFAAEAAWPSKQWRESKSMSCSDEDATPIASHAFFPDNLATISAADSTTNIFGADEVEEMDYNGGMIGCSLVTVDTPLPADEELANIETAMVIDKTNDDSPESSLYFSGLADYYPLKKDKIASYVNLSGNSIVVYSHEDHTQILAGPFDLIHAEFIGCNEQTDQIICRFMREDEPNESRKSAKESRKWAKDRANMRELRFCPQGQRDDWLQKLVESWFAASFVIRGDQKLTGMLACGRVWLRRFVSGSWTSGIVLLKKNKLSYLPARAEEWIDIDIRMVVAMKENLDASEWCPRIWTKEKEREKGPGPFLVAFENHSLYIECDDGDATTLWRKTIVSALTVNQLDLEQCRLTHDSVPVHIDKCIRFIAVYGLDQEGLYRKNGRVAEAKKIRESLLQEPRDFQITKLTEETIFAVCDVMSERNKAKIENVAKIFGPTLFTVESYADRYGHGNSLNNQRPTWVCYLEQDPLYETPIGVTADMILCYSSIFPDLSGLPVNMGQIAEAEMKSRLAKQRVDGLLVPVHLWERDNRAFNVNSKLVAEEVCEEARRLHGFNAPLSGKYAVYEMIMNGALQRRLSDNEKLDDIVVNRWVQWRCSDAYLLLDHFSDQSMTPNSFSGKVKVAEPGSKSYKTVELALEEGTKVKMYKNNKLVQTWCVDSTLWFVGANPSRKFPHAHCLTCFVDLHSPISDKSGWVFSWANIIDRNHFHNAIVRAQTRGECPVLLRL</sequence>
<feature type="compositionally biased region" description="Pro residues" evidence="1">
    <location>
        <begin position="45"/>
        <end position="55"/>
    </location>
</feature>
<reference evidence="3" key="1">
    <citation type="submission" date="2023-06" db="EMBL/GenBank/DDBJ databases">
        <authorList>
            <person name="Delattre M."/>
        </authorList>
    </citation>
    <scope>NUCLEOTIDE SEQUENCE</scope>
    <source>
        <strain evidence="3">AF72</strain>
    </source>
</reference>
<dbReference type="InterPro" id="IPR008936">
    <property type="entry name" value="Rho_GTPase_activation_prot"/>
</dbReference>
<dbReference type="SUPFAM" id="SSF54236">
    <property type="entry name" value="Ubiquitin-like"/>
    <property type="match status" value="1"/>
</dbReference>
<evidence type="ECO:0000313" key="3">
    <source>
        <dbReference type="EMBL" id="CAJ0579173.1"/>
    </source>
</evidence>
<comment type="caution">
    <text evidence="3">The sequence shown here is derived from an EMBL/GenBank/DDBJ whole genome shotgun (WGS) entry which is preliminary data.</text>
</comment>
<dbReference type="Gene3D" id="1.10.555.10">
    <property type="entry name" value="Rho GTPase activation protein"/>
    <property type="match status" value="1"/>
</dbReference>
<dbReference type="GO" id="GO:0007165">
    <property type="term" value="P:signal transduction"/>
    <property type="evidence" value="ECO:0007669"/>
    <property type="project" value="InterPro"/>
</dbReference>
<dbReference type="PANTHER" id="PTHR45899:SF2">
    <property type="entry name" value="RHO GTPASE ACTIVATING PROTEIN AT 15B, ISOFORM C"/>
    <property type="match status" value="1"/>
</dbReference>
<feature type="non-terminal residue" evidence="3">
    <location>
        <position position="1"/>
    </location>
</feature>
<keyword evidence="4" id="KW-1185">Reference proteome</keyword>
<dbReference type="Proteomes" id="UP001177023">
    <property type="component" value="Unassembled WGS sequence"/>
</dbReference>
<dbReference type="InterPro" id="IPR000198">
    <property type="entry name" value="RhoGAP_dom"/>
</dbReference>
<feature type="region of interest" description="Disordered" evidence="1">
    <location>
        <begin position="285"/>
        <end position="343"/>
    </location>
</feature>
<dbReference type="Pfam" id="PF00620">
    <property type="entry name" value="RhoGAP"/>
    <property type="match status" value="1"/>
</dbReference>
<evidence type="ECO:0000259" key="2">
    <source>
        <dbReference type="Pfam" id="PF00620"/>
    </source>
</evidence>
<dbReference type="AlphaFoldDB" id="A0AA36D3N7"/>
<dbReference type="GO" id="GO:0005737">
    <property type="term" value="C:cytoplasm"/>
    <property type="evidence" value="ECO:0007669"/>
    <property type="project" value="TreeGrafter"/>
</dbReference>
<dbReference type="InterPro" id="IPR029071">
    <property type="entry name" value="Ubiquitin-like_domsf"/>
</dbReference>
<evidence type="ECO:0000256" key="1">
    <source>
        <dbReference type="SAM" id="MobiDB-lite"/>
    </source>
</evidence>
<protein>
    <recommendedName>
        <fullName evidence="2">Rho-GAP domain-containing protein</fullName>
    </recommendedName>
</protein>
<dbReference type="GO" id="GO:0005547">
    <property type="term" value="F:phosphatidylinositol-3,4,5-trisphosphate binding"/>
    <property type="evidence" value="ECO:0007669"/>
    <property type="project" value="TreeGrafter"/>
</dbReference>
<gene>
    <name evidence="3" type="ORF">MSPICULIGERA_LOCUS17403</name>
</gene>
<dbReference type="InterPro" id="IPR052227">
    <property type="entry name" value="Arf-Rho-GAP_ANK-PH_domain"/>
</dbReference>
<dbReference type="PANTHER" id="PTHR45899">
    <property type="entry name" value="RHO GTPASE ACTIVATING PROTEIN AT 15B, ISOFORM C"/>
    <property type="match status" value="1"/>
</dbReference>
<feature type="domain" description="Rho-GAP" evidence="2">
    <location>
        <begin position="685"/>
        <end position="746"/>
    </location>
</feature>
<proteinExistence type="predicted"/>